<dbReference type="EMBL" id="BQKB01000055">
    <property type="protein sequence ID" value="GJM53999.1"/>
    <property type="molecule type" value="Genomic_DNA"/>
</dbReference>
<evidence type="ECO:0000313" key="11">
    <source>
        <dbReference type="Proteomes" id="UP001207736"/>
    </source>
</evidence>
<name>A0AAV5AW56_9FLAO</name>
<dbReference type="SUPFAM" id="SSF52499">
    <property type="entry name" value="Isochorismatase-like hydrolases"/>
    <property type="match status" value="1"/>
</dbReference>
<sequence length="200" mass="22712">MKALILIDIQQDFMPNGALAVEQGDQIVPIVNTLMDKYNYVIATQDWHPENHLSFASNHIDKKPFDTIELNEKLQTLWPTHCIAGSEGANFHKGLKTSKITAIFRKGTDSQIDSYSGFYDNNHLKSTGLTGYLKELKITELHFTGLAADYCVYYSIKDALEAGFKVKLYEKATRAISVKNFEKQKKELLKNDDFELITTL</sequence>
<protein>
    <recommendedName>
        <fullName evidence="6">nicotinamidase</fullName>
        <ecNumber evidence="6">3.5.1.19</ecNumber>
    </recommendedName>
    <alternativeName>
        <fullName evidence="7">Nicotinamide deamidase</fullName>
    </alternativeName>
</protein>
<evidence type="ECO:0000313" key="10">
    <source>
        <dbReference type="EMBL" id="GJM53999.1"/>
    </source>
</evidence>
<keyword evidence="4" id="KW-0378">Hydrolase</keyword>
<feature type="domain" description="Isochorismatase-like" evidence="8">
    <location>
        <begin position="3"/>
        <end position="185"/>
    </location>
</feature>
<dbReference type="InterPro" id="IPR036380">
    <property type="entry name" value="Isochorismatase-like_sf"/>
</dbReference>
<evidence type="ECO:0000259" key="8">
    <source>
        <dbReference type="Pfam" id="PF00857"/>
    </source>
</evidence>
<evidence type="ECO:0000256" key="5">
    <source>
        <dbReference type="ARBA" id="ARBA00037900"/>
    </source>
</evidence>
<dbReference type="Proteomes" id="UP001207736">
    <property type="component" value="Unassembled WGS sequence"/>
</dbReference>
<evidence type="ECO:0000313" key="12">
    <source>
        <dbReference type="Proteomes" id="UP001208692"/>
    </source>
</evidence>
<comment type="pathway">
    <text evidence="5">Cofactor biosynthesis; nicotinate biosynthesis; nicotinate from nicotinamide: step 1/1.</text>
</comment>
<comment type="caution">
    <text evidence="9">The sequence shown here is derived from an EMBL/GenBank/DDBJ whole genome shotgun (WGS) entry which is preliminary data.</text>
</comment>
<keyword evidence="12" id="KW-1185">Reference proteome</keyword>
<evidence type="ECO:0000256" key="2">
    <source>
        <dbReference type="ARBA" id="ARBA00022642"/>
    </source>
</evidence>
<dbReference type="InterPro" id="IPR052347">
    <property type="entry name" value="Isochorismatase_Nicotinamidase"/>
</dbReference>
<dbReference type="RefSeq" id="WP_264845105.1">
    <property type="nucleotide sequence ID" value="NZ_BPMA01000004.1"/>
</dbReference>
<dbReference type="GO" id="GO:0019363">
    <property type="term" value="P:pyridine nucleotide biosynthetic process"/>
    <property type="evidence" value="ECO:0007669"/>
    <property type="project" value="UniProtKB-KW"/>
</dbReference>
<dbReference type="NCBIfam" id="NF008623">
    <property type="entry name" value="PRK11609.1"/>
    <property type="match status" value="1"/>
</dbReference>
<dbReference type="CDD" id="cd01011">
    <property type="entry name" value="nicotinamidase"/>
    <property type="match status" value="1"/>
</dbReference>
<keyword evidence="2" id="KW-0662">Pyridine nucleotide biosynthesis</keyword>
<proteinExistence type="inferred from homology"/>
<dbReference type="PANTHER" id="PTHR11080">
    <property type="entry name" value="PYRAZINAMIDASE/NICOTINAMIDASE"/>
    <property type="match status" value="1"/>
</dbReference>
<evidence type="ECO:0000256" key="7">
    <source>
        <dbReference type="ARBA" id="ARBA00043224"/>
    </source>
</evidence>
<dbReference type="Proteomes" id="UP001208692">
    <property type="component" value="Unassembled WGS sequence"/>
</dbReference>
<dbReference type="Pfam" id="PF00857">
    <property type="entry name" value="Isochorismatase"/>
    <property type="match status" value="1"/>
</dbReference>
<comment type="similarity">
    <text evidence="1">Belongs to the isochorismatase family.</text>
</comment>
<dbReference type="AlphaFoldDB" id="A0AAV5AW56"/>
<evidence type="ECO:0000256" key="1">
    <source>
        <dbReference type="ARBA" id="ARBA00006336"/>
    </source>
</evidence>
<accession>A0AAV5AW56</accession>
<evidence type="ECO:0000256" key="4">
    <source>
        <dbReference type="ARBA" id="ARBA00022801"/>
    </source>
</evidence>
<dbReference type="EC" id="3.5.1.19" evidence="6"/>
<dbReference type="Gene3D" id="3.40.50.850">
    <property type="entry name" value="Isochorismatase-like"/>
    <property type="match status" value="1"/>
</dbReference>
<keyword evidence="3" id="KW-0479">Metal-binding</keyword>
<evidence type="ECO:0000313" key="9">
    <source>
        <dbReference type="EMBL" id="GJM51491.1"/>
    </source>
</evidence>
<dbReference type="PANTHER" id="PTHR11080:SF2">
    <property type="entry name" value="LD05707P"/>
    <property type="match status" value="1"/>
</dbReference>
<evidence type="ECO:0000256" key="3">
    <source>
        <dbReference type="ARBA" id="ARBA00022723"/>
    </source>
</evidence>
<gene>
    <name evidence="9" type="primary">pncA</name>
    <name evidence="9" type="ORF">RCZ15_24640</name>
    <name evidence="10" type="ORF">RCZ16_23150</name>
</gene>
<organism evidence="9 11">
    <name type="scientific">Capnocytophaga catalasegens</name>
    <dbReference type="NCBI Taxonomy" id="1004260"/>
    <lineage>
        <taxon>Bacteria</taxon>
        <taxon>Pseudomonadati</taxon>
        <taxon>Bacteroidota</taxon>
        <taxon>Flavobacteriia</taxon>
        <taxon>Flavobacteriales</taxon>
        <taxon>Flavobacteriaceae</taxon>
        <taxon>Capnocytophaga</taxon>
    </lineage>
</organism>
<dbReference type="InterPro" id="IPR000868">
    <property type="entry name" value="Isochorismatase-like_dom"/>
</dbReference>
<dbReference type="GO" id="GO:0008936">
    <property type="term" value="F:nicotinamidase activity"/>
    <property type="evidence" value="ECO:0007669"/>
    <property type="project" value="UniProtKB-EC"/>
</dbReference>
<dbReference type="EMBL" id="BQKA01000058">
    <property type="protein sequence ID" value="GJM51491.1"/>
    <property type="molecule type" value="Genomic_DNA"/>
</dbReference>
<evidence type="ECO:0000256" key="6">
    <source>
        <dbReference type="ARBA" id="ARBA00039017"/>
    </source>
</evidence>
<dbReference type="GO" id="GO:0046872">
    <property type="term" value="F:metal ion binding"/>
    <property type="evidence" value="ECO:0007669"/>
    <property type="project" value="UniProtKB-KW"/>
</dbReference>
<reference evidence="9 12" key="1">
    <citation type="submission" date="2021-11" db="EMBL/GenBank/DDBJ databases">
        <title>Draft genome sequence of Capnocytophaga sp. strain KC07075 isolated from cat oral cavity.</title>
        <authorList>
            <person name="Suzuki M."/>
            <person name="Imaoka K."/>
            <person name="Kimura M."/>
            <person name="Morikawa S."/>
            <person name="Maeda K."/>
        </authorList>
    </citation>
    <scope>NUCLEOTIDE SEQUENCE</scope>
    <source>
        <strain evidence="9">KC07075</strain>
        <strain evidence="10 12">KC07079</strain>
    </source>
</reference>